<dbReference type="Gene3D" id="2.60.40.790">
    <property type="match status" value="1"/>
</dbReference>
<dbReference type="PROSITE" id="PS51048">
    <property type="entry name" value="SGS"/>
    <property type="match status" value="1"/>
</dbReference>
<evidence type="ECO:0000259" key="2">
    <source>
        <dbReference type="PROSITE" id="PS51048"/>
    </source>
</evidence>
<dbReference type="GeneID" id="87953461"/>
<feature type="domain" description="CS" evidence="3">
    <location>
        <begin position="6"/>
        <end position="104"/>
    </location>
</feature>
<evidence type="ECO:0000313" key="4">
    <source>
        <dbReference type="EMBL" id="WRT64398.1"/>
    </source>
</evidence>
<dbReference type="PROSITE" id="PS51203">
    <property type="entry name" value="CS"/>
    <property type="match status" value="1"/>
</dbReference>
<reference evidence="4 5" key="1">
    <citation type="submission" date="2024-01" db="EMBL/GenBank/DDBJ databases">
        <title>Comparative genomics of Cryptococcus and Kwoniella reveals pathogenesis evolution and contrasting modes of karyotype evolution via chromosome fusion or intercentromeric recombination.</title>
        <authorList>
            <person name="Coelho M.A."/>
            <person name="David-Palma M."/>
            <person name="Shea T."/>
            <person name="Bowers K."/>
            <person name="McGinley-Smith S."/>
            <person name="Mohammad A.W."/>
            <person name="Gnirke A."/>
            <person name="Yurkov A.M."/>
            <person name="Nowrousian M."/>
            <person name="Sun S."/>
            <person name="Cuomo C.A."/>
            <person name="Heitman J."/>
        </authorList>
    </citation>
    <scope>NUCLEOTIDE SEQUENCE [LARGE SCALE GENOMIC DNA]</scope>
    <source>
        <strain evidence="4">CBS 11374</strain>
    </source>
</reference>
<dbReference type="Pfam" id="PF05002">
    <property type="entry name" value="SGS"/>
    <property type="match status" value="1"/>
</dbReference>
<dbReference type="InterPro" id="IPR007699">
    <property type="entry name" value="SGS_dom"/>
</dbReference>
<protein>
    <submittedName>
        <fullName evidence="4">Uncharacterized protein</fullName>
    </submittedName>
</protein>
<feature type="compositionally biased region" description="Low complexity" evidence="1">
    <location>
        <begin position="114"/>
        <end position="129"/>
    </location>
</feature>
<dbReference type="EMBL" id="CP141881">
    <property type="protein sequence ID" value="WRT64398.1"/>
    <property type="molecule type" value="Genomic_DNA"/>
</dbReference>
<gene>
    <name evidence="4" type="ORF">IL334_001330</name>
</gene>
<dbReference type="CDD" id="cd06466">
    <property type="entry name" value="p23_CS_SGT1_like"/>
    <property type="match status" value="1"/>
</dbReference>
<dbReference type="RefSeq" id="XP_062789138.1">
    <property type="nucleotide sequence ID" value="XM_062933087.1"/>
</dbReference>
<evidence type="ECO:0000256" key="1">
    <source>
        <dbReference type="SAM" id="MobiDB-lite"/>
    </source>
</evidence>
<sequence>MSKDNSHLPSHDFYQDPTSITLSVYIKGYGGESVKKDVKVIIEERKITINLPSLSAGNGIESREIIFEPLYDLINPDQSTFRVLNTKIELKLSKTNPINWPTILSNPSRPTPSNPTIIKSNPSSSPPINQGNAGPSTSAPESTFAKPEVAVGEGSRKKEKKNWDKVLQDEEEDEGEGGNDNKDPNSGGDAALQKFFSQIYGNADPDTRRAMIKSFTESGGTTLSTDWSNIGKETTPVRPPEGMEAKKM</sequence>
<dbReference type="Proteomes" id="UP001329825">
    <property type="component" value="Chromosome 1"/>
</dbReference>
<dbReference type="InterPro" id="IPR044563">
    <property type="entry name" value="Sgt1-like"/>
</dbReference>
<dbReference type="InterPro" id="IPR008978">
    <property type="entry name" value="HSP20-like_chaperone"/>
</dbReference>
<dbReference type="InterPro" id="IPR007052">
    <property type="entry name" value="CS_dom"/>
</dbReference>
<name>A0ABZ1CRS9_9TREE</name>
<dbReference type="Pfam" id="PF04969">
    <property type="entry name" value="CS"/>
    <property type="match status" value="1"/>
</dbReference>
<dbReference type="SUPFAM" id="SSF49764">
    <property type="entry name" value="HSP20-like chaperones"/>
    <property type="match status" value="1"/>
</dbReference>
<feature type="compositionally biased region" description="Polar residues" evidence="1">
    <location>
        <begin position="216"/>
        <end position="232"/>
    </location>
</feature>
<organism evidence="4 5">
    <name type="scientific">Kwoniella shivajii</name>
    <dbReference type="NCBI Taxonomy" id="564305"/>
    <lineage>
        <taxon>Eukaryota</taxon>
        <taxon>Fungi</taxon>
        <taxon>Dikarya</taxon>
        <taxon>Basidiomycota</taxon>
        <taxon>Agaricomycotina</taxon>
        <taxon>Tremellomycetes</taxon>
        <taxon>Tremellales</taxon>
        <taxon>Cryptococcaceae</taxon>
        <taxon>Kwoniella</taxon>
    </lineage>
</organism>
<accession>A0ABZ1CRS9</accession>
<feature type="domain" description="SGS" evidence="2">
    <location>
        <begin position="152"/>
        <end position="248"/>
    </location>
</feature>
<dbReference type="PANTHER" id="PTHR45862">
    <property type="entry name" value="PROTEIN SGT1 HOMOLOG"/>
    <property type="match status" value="1"/>
</dbReference>
<evidence type="ECO:0000313" key="5">
    <source>
        <dbReference type="Proteomes" id="UP001329825"/>
    </source>
</evidence>
<keyword evidence="5" id="KW-1185">Reference proteome</keyword>
<proteinExistence type="predicted"/>
<feature type="region of interest" description="Disordered" evidence="1">
    <location>
        <begin position="216"/>
        <end position="248"/>
    </location>
</feature>
<feature type="region of interest" description="Disordered" evidence="1">
    <location>
        <begin position="99"/>
        <end position="191"/>
    </location>
</feature>
<feature type="compositionally biased region" description="Polar residues" evidence="1">
    <location>
        <begin position="130"/>
        <end position="141"/>
    </location>
</feature>
<evidence type="ECO:0000259" key="3">
    <source>
        <dbReference type="PROSITE" id="PS51203"/>
    </source>
</evidence>